<evidence type="ECO:0000256" key="2">
    <source>
        <dbReference type="ARBA" id="ARBA00022801"/>
    </source>
</evidence>
<dbReference type="OrthoDB" id="9801763at2"/>
<dbReference type="InterPro" id="IPR050565">
    <property type="entry name" value="LYPA1-2/EST-like"/>
</dbReference>
<dbReference type="Proteomes" id="UP000092544">
    <property type="component" value="Unassembled WGS sequence"/>
</dbReference>
<dbReference type="Pfam" id="PF02230">
    <property type="entry name" value="Abhydrolase_2"/>
    <property type="match status" value="1"/>
</dbReference>
<organism evidence="4 5">
    <name type="scientific">Marinomonas spartinae</name>
    <dbReference type="NCBI Taxonomy" id="1792290"/>
    <lineage>
        <taxon>Bacteria</taxon>
        <taxon>Pseudomonadati</taxon>
        <taxon>Pseudomonadota</taxon>
        <taxon>Gammaproteobacteria</taxon>
        <taxon>Oceanospirillales</taxon>
        <taxon>Oceanospirillaceae</taxon>
        <taxon>Marinomonas</taxon>
    </lineage>
</organism>
<gene>
    <name evidence="4" type="primary">estB</name>
    <name evidence="4" type="ORF">MSP8886_03735</name>
</gene>
<dbReference type="InterPro" id="IPR029058">
    <property type="entry name" value="AB_hydrolase_fold"/>
</dbReference>
<name>A0A1A8TR58_9GAMM</name>
<dbReference type="PANTHER" id="PTHR10655:SF17">
    <property type="entry name" value="LYSOPHOSPHOLIPASE-LIKE PROTEIN 1"/>
    <property type="match status" value="1"/>
</dbReference>
<evidence type="ECO:0000313" key="5">
    <source>
        <dbReference type="Proteomes" id="UP000092544"/>
    </source>
</evidence>
<dbReference type="EC" id="3.1.1.1" evidence="4"/>
<evidence type="ECO:0000313" key="4">
    <source>
        <dbReference type="EMBL" id="SBS36518.1"/>
    </source>
</evidence>
<keyword evidence="5" id="KW-1185">Reference proteome</keyword>
<dbReference type="PANTHER" id="PTHR10655">
    <property type="entry name" value="LYSOPHOSPHOLIPASE-RELATED"/>
    <property type="match status" value="1"/>
</dbReference>
<dbReference type="STRING" id="1792290.MSP8886_03735"/>
<dbReference type="GO" id="GO:0106435">
    <property type="term" value="F:carboxylesterase activity"/>
    <property type="evidence" value="ECO:0007669"/>
    <property type="project" value="UniProtKB-EC"/>
</dbReference>
<sequence length="222" mass="24167">MAELLPSVVVETAQNPDSTVIWLHGLGSDGHDFEAIVPALTLDPSLKVRFVFPHAPIRPVTVNGGMEMRAWYDIYEITLERKVDTGNIAESCEQVSDLIEAQIAQGIDPSRIVLAGFSQGGVIAYQLSLTTSYSLAGVMALSTYLANKSMLPSASECANGKTPFLIHHGKQDPVVPFSLSQEASELLSDKGYLVDYKSYDMPHSVCPEQIQDISAWLNTRLA</sequence>
<dbReference type="Gene3D" id="3.40.50.1820">
    <property type="entry name" value="alpha/beta hydrolase"/>
    <property type="match status" value="1"/>
</dbReference>
<dbReference type="SUPFAM" id="SSF53474">
    <property type="entry name" value="alpha/beta-Hydrolases"/>
    <property type="match status" value="1"/>
</dbReference>
<evidence type="ECO:0000256" key="1">
    <source>
        <dbReference type="ARBA" id="ARBA00006499"/>
    </source>
</evidence>
<keyword evidence="2 4" id="KW-0378">Hydrolase</keyword>
<dbReference type="AlphaFoldDB" id="A0A1A8TR58"/>
<reference evidence="4 5" key="1">
    <citation type="submission" date="2016-06" db="EMBL/GenBank/DDBJ databases">
        <authorList>
            <person name="Kjaerup R.B."/>
            <person name="Dalgaard T.S."/>
            <person name="Juul-Madsen H.R."/>
        </authorList>
    </citation>
    <scope>NUCLEOTIDE SEQUENCE [LARGE SCALE GENOMIC DNA]</scope>
    <source>
        <strain evidence="4 5">CECT 8886</strain>
    </source>
</reference>
<accession>A0A1A8TR58</accession>
<protein>
    <submittedName>
        <fullName evidence="4">Carboxylesterase 2</fullName>
        <ecNumber evidence="4">3.1.1.1</ecNumber>
    </submittedName>
</protein>
<dbReference type="EMBL" id="FLOB01000013">
    <property type="protein sequence ID" value="SBS36518.1"/>
    <property type="molecule type" value="Genomic_DNA"/>
</dbReference>
<proteinExistence type="inferred from homology"/>
<evidence type="ECO:0000259" key="3">
    <source>
        <dbReference type="Pfam" id="PF02230"/>
    </source>
</evidence>
<dbReference type="RefSeq" id="WP_067019353.1">
    <property type="nucleotide sequence ID" value="NZ_FLOB01000013.1"/>
</dbReference>
<dbReference type="InterPro" id="IPR003140">
    <property type="entry name" value="PLipase/COase/thioEstase"/>
</dbReference>
<feature type="domain" description="Phospholipase/carboxylesterase/thioesterase" evidence="3">
    <location>
        <begin position="8"/>
        <end position="219"/>
    </location>
</feature>
<comment type="similarity">
    <text evidence="1">Belongs to the AB hydrolase superfamily. AB hydrolase 2 family.</text>
</comment>